<sequence length="92" mass="9893">MNAAQVQALSQIQAQAIVNARPQTALIGPGVKPDDKPTQQQIQNQIQLQAQVRRGGETQPQSFVFVFFVCSARVLMPQTKSGPGPRAHTGAD</sequence>
<evidence type="ECO:0000313" key="2">
    <source>
        <dbReference type="Proteomes" id="UP000266841"/>
    </source>
</evidence>
<dbReference type="Proteomes" id="UP000266841">
    <property type="component" value="Unassembled WGS sequence"/>
</dbReference>
<organism evidence="1 2">
    <name type="scientific">Thalassiosira oceanica</name>
    <name type="common">Marine diatom</name>
    <dbReference type="NCBI Taxonomy" id="159749"/>
    <lineage>
        <taxon>Eukaryota</taxon>
        <taxon>Sar</taxon>
        <taxon>Stramenopiles</taxon>
        <taxon>Ochrophyta</taxon>
        <taxon>Bacillariophyta</taxon>
        <taxon>Coscinodiscophyceae</taxon>
        <taxon>Thalassiosirophycidae</taxon>
        <taxon>Thalassiosirales</taxon>
        <taxon>Thalassiosiraceae</taxon>
        <taxon>Thalassiosira</taxon>
    </lineage>
</organism>
<dbReference type="AlphaFoldDB" id="K0TJA6"/>
<proteinExistence type="predicted"/>
<gene>
    <name evidence="1" type="ORF">THAOC_00442</name>
</gene>
<keyword evidence="2" id="KW-1185">Reference proteome</keyword>
<accession>K0TJA6</accession>
<name>K0TJA6_THAOC</name>
<evidence type="ECO:0000313" key="1">
    <source>
        <dbReference type="EMBL" id="EJK77710.1"/>
    </source>
</evidence>
<comment type="caution">
    <text evidence="1">The sequence shown here is derived from an EMBL/GenBank/DDBJ whole genome shotgun (WGS) entry which is preliminary data.</text>
</comment>
<reference evidence="1 2" key="1">
    <citation type="journal article" date="2012" name="Genome Biol.">
        <title>Genome and low-iron response of an oceanic diatom adapted to chronic iron limitation.</title>
        <authorList>
            <person name="Lommer M."/>
            <person name="Specht M."/>
            <person name="Roy A.S."/>
            <person name="Kraemer L."/>
            <person name="Andreson R."/>
            <person name="Gutowska M.A."/>
            <person name="Wolf J."/>
            <person name="Bergner S.V."/>
            <person name="Schilhabel M.B."/>
            <person name="Klostermeier U.C."/>
            <person name="Beiko R.G."/>
            <person name="Rosenstiel P."/>
            <person name="Hippler M."/>
            <person name="Laroche J."/>
        </authorList>
    </citation>
    <scope>NUCLEOTIDE SEQUENCE [LARGE SCALE GENOMIC DNA]</scope>
    <source>
        <strain evidence="1 2">CCMP1005</strain>
    </source>
</reference>
<dbReference type="EMBL" id="AGNL01000516">
    <property type="protein sequence ID" value="EJK77710.1"/>
    <property type="molecule type" value="Genomic_DNA"/>
</dbReference>
<protein>
    <submittedName>
        <fullName evidence="1">Uncharacterized protein</fullName>
    </submittedName>
</protein>